<keyword evidence="8" id="KW-0653">Protein transport</keyword>
<feature type="non-terminal residue" evidence="15">
    <location>
        <position position="1"/>
    </location>
</feature>
<dbReference type="PANTHER" id="PTHR10997:SF7">
    <property type="entry name" value="IMPORTIN-11"/>
    <property type="match status" value="1"/>
</dbReference>
<dbReference type="GO" id="GO:0006606">
    <property type="term" value="P:protein import into nucleus"/>
    <property type="evidence" value="ECO:0007669"/>
    <property type="project" value="TreeGrafter"/>
</dbReference>
<dbReference type="InterPro" id="IPR011989">
    <property type="entry name" value="ARM-like"/>
</dbReference>
<keyword evidence="6" id="KW-0597">Phosphoprotein</keyword>
<reference evidence="15" key="1">
    <citation type="submission" date="2019-09" db="EMBL/GenBank/DDBJ databases">
        <title>Bird 10,000 Genomes (B10K) Project - Family phase.</title>
        <authorList>
            <person name="Zhang G."/>
        </authorList>
    </citation>
    <scope>NUCLEOTIDE SEQUENCE</scope>
    <source>
        <strain evidence="15">B10K-DU-001-09</strain>
        <tissue evidence="15">Muscle</tissue>
    </source>
</reference>
<comment type="subcellular location">
    <subcellularLocation>
        <location evidence="2">Cytoplasm</location>
    </subcellularLocation>
    <subcellularLocation>
        <location evidence="1">Nucleus</location>
    </subcellularLocation>
</comment>
<dbReference type="OrthoDB" id="361693at2759"/>
<evidence type="ECO:0000256" key="4">
    <source>
        <dbReference type="ARBA" id="ARBA00022448"/>
    </source>
</evidence>
<dbReference type="SUPFAM" id="SSF48371">
    <property type="entry name" value="ARM repeat"/>
    <property type="match status" value="1"/>
</dbReference>
<name>A0A851MVP1_9DEND</name>
<comment type="similarity">
    <text evidence="3">Belongs to the importin beta family.</text>
</comment>
<dbReference type="InterPro" id="IPR016024">
    <property type="entry name" value="ARM-type_fold"/>
</dbReference>
<dbReference type="EMBL" id="WBMV01007263">
    <property type="protein sequence ID" value="NXC34166.1"/>
    <property type="molecule type" value="Genomic_DNA"/>
</dbReference>
<feature type="domain" description="Importin N-terminal" evidence="14">
    <location>
        <begin position="28"/>
        <end position="100"/>
    </location>
</feature>
<evidence type="ECO:0000256" key="13">
    <source>
        <dbReference type="ARBA" id="ARBA00077811"/>
    </source>
</evidence>
<evidence type="ECO:0000256" key="10">
    <source>
        <dbReference type="ARBA" id="ARBA00023242"/>
    </source>
</evidence>
<keyword evidence="5" id="KW-0963">Cytoplasm</keyword>
<dbReference type="AlphaFoldDB" id="A0A851MVP1"/>
<evidence type="ECO:0000256" key="2">
    <source>
        <dbReference type="ARBA" id="ARBA00004496"/>
    </source>
</evidence>
<dbReference type="Proteomes" id="UP000614027">
    <property type="component" value="Unassembled WGS sequence"/>
</dbReference>
<proteinExistence type="inferred from homology"/>
<dbReference type="Pfam" id="PF03810">
    <property type="entry name" value="IBN_N"/>
    <property type="match status" value="1"/>
</dbReference>
<dbReference type="InterPro" id="IPR001494">
    <property type="entry name" value="Importin-beta_N"/>
</dbReference>
<evidence type="ECO:0000256" key="7">
    <source>
        <dbReference type="ARBA" id="ARBA00022737"/>
    </source>
</evidence>
<dbReference type="GO" id="GO:0005635">
    <property type="term" value="C:nuclear envelope"/>
    <property type="evidence" value="ECO:0007669"/>
    <property type="project" value="TreeGrafter"/>
</dbReference>
<evidence type="ECO:0000256" key="5">
    <source>
        <dbReference type="ARBA" id="ARBA00022490"/>
    </source>
</evidence>
<evidence type="ECO:0000256" key="6">
    <source>
        <dbReference type="ARBA" id="ARBA00022553"/>
    </source>
</evidence>
<dbReference type="PANTHER" id="PTHR10997">
    <property type="entry name" value="IMPORTIN-7, 8, 11"/>
    <property type="match status" value="1"/>
</dbReference>
<evidence type="ECO:0000256" key="8">
    <source>
        <dbReference type="ARBA" id="ARBA00022927"/>
    </source>
</evidence>
<accession>A0A851MVP1</accession>
<keyword evidence="9" id="KW-0007">Acetylation</keyword>
<dbReference type="Pfam" id="PF25758">
    <property type="entry name" value="TPR_IPO11"/>
    <property type="match status" value="1"/>
</dbReference>
<evidence type="ECO:0000313" key="16">
    <source>
        <dbReference type="Proteomes" id="UP000614027"/>
    </source>
</evidence>
<dbReference type="FunFam" id="1.25.10.10:FF:000116">
    <property type="entry name" value="importin-11 isoform X1"/>
    <property type="match status" value="1"/>
</dbReference>
<dbReference type="GO" id="GO:0005829">
    <property type="term" value="C:cytosol"/>
    <property type="evidence" value="ECO:0007669"/>
    <property type="project" value="TreeGrafter"/>
</dbReference>
<comment type="subunit">
    <text evidence="11">Interacts with UBE2E3 and RPL12.</text>
</comment>
<evidence type="ECO:0000256" key="9">
    <source>
        <dbReference type="ARBA" id="ARBA00022990"/>
    </source>
</evidence>
<keyword evidence="16" id="KW-1185">Reference proteome</keyword>
<keyword evidence="10" id="KW-0539">Nucleus</keyword>
<gene>
    <name evidence="15" type="primary">Ipo11</name>
    <name evidence="15" type="ORF">CAMPRO_R07281</name>
</gene>
<comment type="caution">
    <text evidence="15">The sequence shown here is derived from an EMBL/GenBank/DDBJ whole genome shotgun (WGS) entry which is preliminary data.</text>
</comment>
<evidence type="ECO:0000256" key="11">
    <source>
        <dbReference type="ARBA" id="ARBA00062902"/>
    </source>
</evidence>
<dbReference type="SMART" id="SM00913">
    <property type="entry name" value="IBN_N"/>
    <property type="match status" value="1"/>
</dbReference>
<feature type="non-terminal residue" evidence="15">
    <location>
        <position position="980"/>
    </location>
</feature>
<evidence type="ECO:0000256" key="1">
    <source>
        <dbReference type="ARBA" id="ARBA00004123"/>
    </source>
</evidence>
<evidence type="ECO:0000256" key="3">
    <source>
        <dbReference type="ARBA" id="ARBA00007991"/>
    </source>
</evidence>
<evidence type="ECO:0000313" key="15">
    <source>
        <dbReference type="EMBL" id="NXC34166.1"/>
    </source>
</evidence>
<keyword evidence="7" id="KW-0677">Repeat</keyword>
<keyword evidence="4" id="KW-0813">Transport</keyword>
<dbReference type="Gene3D" id="1.25.10.10">
    <property type="entry name" value="Leucine-rich Repeat Variant"/>
    <property type="match status" value="1"/>
</dbReference>
<dbReference type="InterPro" id="IPR058669">
    <property type="entry name" value="TPR_IPO7/11-like"/>
</dbReference>
<protein>
    <recommendedName>
        <fullName evidence="12">Importin-11</fullName>
    </recommendedName>
    <alternativeName>
        <fullName evidence="13">Ran-binding protein 11</fullName>
    </alternativeName>
</protein>
<evidence type="ECO:0000256" key="12">
    <source>
        <dbReference type="ARBA" id="ARBA00072254"/>
    </source>
</evidence>
<sequence>MDLNSASTVVLQVLTQATSQDTAVLKPAEEQLKQWETQPGFYSVLLNIFTNHSLDVNVRWLAVLYFKNGIDRYWRRVAPHALSEEEKTTLRAGLITNFNEPVNQIATQISVLIAKVARVDCPRQWPELIPTLVESVKVQDDLQQHRALLTFYHVTKTLSSKRLAADRKLFYDLTSSIYSFACSLWNHHTDTFLQQICAGNEAAAANSLERTLLSLKVLRKLTVHGFVEPHWNAEVMGFLHAVFERLKQFLECSRSIRPEHICRDRLEKTVILFTKVLLDFLDQHPFSFTALIQRSLEFSVSYVFTEAGEGIVFEQFIVQCMNLIKMIVKNYAYKPSKNIEDSSPETLEAHKIKTAFFTYPTLMEICRRLVTHYFLLTKEELTMWEEDPESFTVEETGGDSWKYSLRPCTEVLFIDIFHEYNQTLTPVLLEMVHSLQGSTNIEDTNAILIKDAVYNAVGLAAYELFDSVDFDQWFKNQLLAELQVSHDRYKPIRRRVIWLIGQWISVKFKSDLRPVLYEAIRNLLQDRDLVSCIHLQCILFFLNGCSPVDDFEFRTDQFLPYLESMFTLLFQLLQEVTQCDTKMHVLHVLSCVIERVNMQIRPYVGCLVQYLPLLWKQSEEHNMLRCAILTTLIHLVQGLGADSKNLYPFLLPVIQLSTDVSQPPHVYLLEDGLELWLVTLENSPCLTPELLRIFQNMSALLELSSENLKNCFKIINAYIFLSSSEFLQMYAAGLCRSFCDLLKDITTEGQVQVLKVVENVLKVNPVLGPQMFQPLLPSVFRGIIDGERYPVVMSTYLGIMGRVLLQNARFFSLLLSQMACELGQELDQILGNMIEMWVDRMDNITQPERRKLSALALLSLLPSLNSVIQDKFCGIINISVEGLHDVMTEDSEAGTYKDCMLMSHFEEPKATDDEEPPTEQDKRKKMLALKDPVHTVSLQQFIYEKLKAQQELLGEQGFQALMETVDTEIVAQLQEFLQGF</sequence>
<dbReference type="GO" id="GO:0031267">
    <property type="term" value="F:small GTPase binding"/>
    <property type="evidence" value="ECO:0007669"/>
    <property type="project" value="InterPro"/>
</dbReference>
<organism evidence="15 16">
    <name type="scientific">Campylorhamphus procurvoides</name>
    <dbReference type="NCBI Taxonomy" id="190295"/>
    <lineage>
        <taxon>Eukaryota</taxon>
        <taxon>Metazoa</taxon>
        <taxon>Chordata</taxon>
        <taxon>Craniata</taxon>
        <taxon>Vertebrata</taxon>
        <taxon>Euteleostomi</taxon>
        <taxon>Archelosauria</taxon>
        <taxon>Archosauria</taxon>
        <taxon>Dinosauria</taxon>
        <taxon>Saurischia</taxon>
        <taxon>Theropoda</taxon>
        <taxon>Coelurosauria</taxon>
        <taxon>Aves</taxon>
        <taxon>Neognathae</taxon>
        <taxon>Neoaves</taxon>
        <taxon>Telluraves</taxon>
        <taxon>Australaves</taxon>
        <taxon>Passeriformes</taxon>
        <taxon>Dendrocolaptidae</taxon>
        <taxon>Campylorhamphus</taxon>
    </lineage>
</organism>
<evidence type="ECO:0000259" key="14">
    <source>
        <dbReference type="PROSITE" id="PS50166"/>
    </source>
</evidence>
<dbReference type="PROSITE" id="PS50166">
    <property type="entry name" value="IMPORTIN_B_NT"/>
    <property type="match status" value="1"/>
</dbReference>